<evidence type="ECO:0000313" key="4">
    <source>
        <dbReference type="Proteomes" id="UP000262917"/>
    </source>
</evidence>
<dbReference type="Gene3D" id="3.40.50.2300">
    <property type="match status" value="2"/>
</dbReference>
<dbReference type="GO" id="GO:0030234">
    <property type="term" value="F:enzyme regulator activity"/>
    <property type="evidence" value="ECO:0007669"/>
    <property type="project" value="TreeGrafter"/>
</dbReference>
<feature type="compositionally biased region" description="Basic and acidic residues" evidence="2">
    <location>
        <begin position="110"/>
        <end position="119"/>
    </location>
</feature>
<feature type="compositionally biased region" description="Basic and acidic residues" evidence="2">
    <location>
        <begin position="128"/>
        <end position="146"/>
    </location>
</feature>
<dbReference type="InterPro" id="IPR028082">
    <property type="entry name" value="Peripla_BP_I"/>
</dbReference>
<dbReference type="PANTHER" id="PTHR38038:SF1">
    <property type="entry name" value="PENICILLIN-BINDING PROTEIN ACTIVATOR LPOA"/>
    <property type="match status" value="1"/>
</dbReference>
<evidence type="ECO:0000256" key="1">
    <source>
        <dbReference type="ARBA" id="ARBA00023136"/>
    </source>
</evidence>
<dbReference type="AlphaFoldDB" id="A0A372DM11"/>
<evidence type="ECO:0000313" key="3">
    <source>
        <dbReference type="EMBL" id="RFP60504.1"/>
    </source>
</evidence>
<keyword evidence="1" id="KW-0472">Membrane</keyword>
<protein>
    <submittedName>
        <fullName evidence="3">LppC family lipoprotein</fullName>
    </submittedName>
</protein>
<dbReference type="GO" id="GO:0009252">
    <property type="term" value="P:peptidoglycan biosynthetic process"/>
    <property type="evidence" value="ECO:0007669"/>
    <property type="project" value="TreeGrafter"/>
</dbReference>
<dbReference type="GO" id="GO:0031241">
    <property type="term" value="C:periplasmic side of cell outer membrane"/>
    <property type="evidence" value="ECO:0007669"/>
    <property type="project" value="TreeGrafter"/>
</dbReference>
<organism evidence="3 4">
    <name type="scientific">Cognatiluteimonas weifangensis</name>
    <dbReference type="NCBI Taxonomy" id="2303539"/>
    <lineage>
        <taxon>Bacteria</taxon>
        <taxon>Pseudomonadati</taxon>
        <taxon>Pseudomonadota</taxon>
        <taxon>Gammaproteobacteria</taxon>
        <taxon>Lysobacterales</taxon>
        <taxon>Lysobacteraceae</taxon>
        <taxon>Cognatiluteimonas</taxon>
    </lineage>
</organism>
<dbReference type="Proteomes" id="UP000262917">
    <property type="component" value="Unassembled WGS sequence"/>
</dbReference>
<comment type="caution">
    <text evidence="3">The sequence shown here is derived from an EMBL/GenBank/DDBJ whole genome shotgun (WGS) entry which is preliminary data.</text>
</comment>
<accession>A0A372DM11</accession>
<proteinExistence type="predicted"/>
<name>A0A372DM11_9GAMM</name>
<dbReference type="Pfam" id="PF04348">
    <property type="entry name" value="LppC"/>
    <property type="match status" value="1"/>
</dbReference>
<sequence>MLAQLRVQAPAFGHARVGFLADAVHQQHEFAAALVRVRGHALLQRAQRAVEHGFEQLGQLPRQHRRPLGAERRHQVRKGVLDPVRGLVERQRARFGRQLQQALAPGRGARRQEALEHEAVAGQAGHAQRGDEGARPRQRTDADPGRTRRAHQPKAGIADQRRARVGYQRQRFAGLQPRHQPVGDLALVVLVQGQQRRLDAVMRQQLAGVPGVFGADRRDRAQGLLRARRQVVEIADRGGDDMQRATGKIAGRCHRCSIRRAGERARVESYPVPTERLVRRMQMSRKRPGAHAARVLLPLLLALLAGGCAVSEVTRAPAPTRQVAPAFAEAAALAAPHAGLDSQARQANAERIDRLLAGLDDTVLAREAAALPAGDPLYAFAGRALLDRGLPLPRAFDRGGAWSSATGARPPADPDGYRPPLRLGVLLPLSGSLSAAAAPVRDGLLAGYYGERRRRPQITFHDTAAGGAIAAYDQALAAGADYVLGPLGRDQVDALFRSGRLSVPVLALNAGSVPPPPGSASFALAPEDDGIAAAEYLLARHASRALVLADADDGLRRAAAAFRAHWSARGGRIVAELGVGTEPGDLSAALATAAQSGGGIDAVFLALKPAHAHALAPQLARAGLGGTLRVATSQLAAAHADLTREHALDGIAFPGETGGVHAAAGLPSARGGAARLFAFGHDAWLLTAYLEHLATAADGKVAGATGSLRLDGFGNVVRTPTWSTFRGATVVPLGGAGN</sequence>
<reference evidence="3 4" key="1">
    <citation type="submission" date="2018-08" db="EMBL/GenBank/DDBJ databases">
        <title>Lysobacter weifangensis sp. nov., a new member of the family 'Xanthomonadaceae', isolated from soil in a farmland.</title>
        <authorList>
            <person name="Zhao H."/>
        </authorList>
    </citation>
    <scope>NUCLEOTIDE SEQUENCE [LARGE SCALE GENOMIC DNA]</scope>
    <source>
        <strain evidence="3 4">WF-2</strain>
    </source>
</reference>
<gene>
    <name evidence="3" type="ORF">D0Y53_07295</name>
</gene>
<dbReference type="PANTHER" id="PTHR38038">
    <property type="entry name" value="PENICILLIN-BINDING PROTEIN ACTIVATOR LPOA"/>
    <property type="match status" value="1"/>
</dbReference>
<dbReference type="CDD" id="cd06339">
    <property type="entry name" value="PBP1_YraM_LppC_lipoprotein-like"/>
    <property type="match status" value="1"/>
</dbReference>
<keyword evidence="3" id="KW-0449">Lipoprotein</keyword>
<feature type="region of interest" description="Disordered" evidence="2">
    <location>
        <begin position="102"/>
        <end position="163"/>
    </location>
</feature>
<evidence type="ECO:0000256" key="2">
    <source>
        <dbReference type="SAM" id="MobiDB-lite"/>
    </source>
</evidence>
<dbReference type="SUPFAM" id="SSF53822">
    <property type="entry name" value="Periplasmic binding protein-like I"/>
    <property type="match status" value="1"/>
</dbReference>
<dbReference type="EMBL" id="QVPD01000006">
    <property type="protein sequence ID" value="RFP60504.1"/>
    <property type="molecule type" value="Genomic_DNA"/>
</dbReference>
<keyword evidence="4" id="KW-1185">Reference proteome</keyword>
<dbReference type="InterPro" id="IPR007443">
    <property type="entry name" value="LpoA"/>
</dbReference>